<sequence>MQFRNNYLMTLTQTPAAPLPVQGMPICFELLTYAISPHRSRLQNRKRRRRARSGFITRT</sequence>
<dbReference type="EMBL" id="JADYXP020000014">
    <property type="protein sequence ID" value="KAL0110177.1"/>
    <property type="molecule type" value="Genomic_DNA"/>
</dbReference>
<accession>A0AAW2F431</accession>
<proteinExistence type="predicted"/>
<name>A0AAW2F431_9HYME</name>
<protein>
    <submittedName>
        <fullName evidence="2">Uncharacterized protein</fullName>
    </submittedName>
</protein>
<feature type="region of interest" description="Disordered" evidence="1">
    <location>
        <begin position="39"/>
        <end position="59"/>
    </location>
</feature>
<gene>
    <name evidence="2" type="ORF">PUN28_013672</name>
</gene>
<keyword evidence="3" id="KW-1185">Reference proteome</keyword>
<evidence type="ECO:0000256" key="1">
    <source>
        <dbReference type="SAM" id="MobiDB-lite"/>
    </source>
</evidence>
<evidence type="ECO:0000313" key="3">
    <source>
        <dbReference type="Proteomes" id="UP001430953"/>
    </source>
</evidence>
<organism evidence="2 3">
    <name type="scientific">Cardiocondyla obscurior</name>
    <dbReference type="NCBI Taxonomy" id="286306"/>
    <lineage>
        <taxon>Eukaryota</taxon>
        <taxon>Metazoa</taxon>
        <taxon>Ecdysozoa</taxon>
        <taxon>Arthropoda</taxon>
        <taxon>Hexapoda</taxon>
        <taxon>Insecta</taxon>
        <taxon>Pterygota</taxon>
        <taxon>Neoptera</taxon>
        <taxon>Endopterygota</taxon>
        <taxon>Hymenoptera</taxon>
        <taxon>Apocrita</taxon>
        <taxon>Aculeata</taxon>
        <taxon>Formicoidea</taxon>
        <taxon>Formicidae</taxon>
        <taxon>Myrmicinae</taxon>
        <taxon>Cardiocondyla</taxon>
    </lineage>
</organism>
<dbReference type="AlphaFoldDB" id="A0AAW2F431"/>
<feature type="compositionally biased region" description="Basic residues" evidence="1">
    <location>
        <begin position="39"/>
        <end position="52"/>
    </location>
</feature>
<reference evidence="2 3" key="1">
    <citation type="submission" date="2023-03" db="EMBL/GenBank/DDBJ databases">
        <title>High recombination rates correlate with genetic variation in Cardiocondyla obscurior ants.</title>
        <authorList>
            <person name="Errbii M."/>
        </authorList>
    </citation>
    <scope>NUCLEOTIDE SEQUENCE [LARGE SCALE GENOMIC DNA]</scope>
    <source>
        <strain evidence="2">Alpha-2009</strain>
        <tissue evidence="2">Whole body</tissue>
    </source>
</reference>
<evidence type="ECO:0000313" key="2">
    <source>
        <dbReference type="EMBL" id="KAL0110177.1"/>
    </source>
</evidence>
<dbReference type="Proteomes" id="UP001430953">
    <property type="component" value="Unassembled WGS sequence"/>
</dbReference>
<comment type="caution">
    <text evidence="2">The sequence shown here is derived from an EMBL/GenBank/DDBJ whole genome shotgun (WGS) entry which is preliminary data.</text>
</comment>